<dbReference type="EMBL" id="SOGN01000008">
    <property type="protein sequence ID" value="TFC83969.1"/>
    <property type="molecule type" value="Genomic_DNA"/>
</dbReference>
<sequence length="110" mass="11286">MADARSVFAEARSGSHSAVNVVVVFAPSPVLTVTVEGRETVPDVHLHAGGQGVCRVRMLPALGSSVTLCCVLTGETGQMLGQLVDAVLGGYATVTSIRSVGERPLADLVL</sequence>
<evidence type="ECO:0000313" key="2">
    <source>
        <dbReference type="Proteomes" id="UP000298433"/>
    </source>
</evidence>
<dbReference type="RefSeq" id="WP_134368655.1">
    <property type="nucleotide sequence ID" value="NZ_SOGN01000008.1"/>
</dbReference>
<organism evidence="1 2">
    <name type="scientific">Cryobacterium cheniae</name>
    <dbReference type="NCBI Taxonomy" id="1259262"/>
    <lineage>
        <taxon>Bacteria</taxon>
        <taxon>Bacillati</taxon>
        <taxon>Actinomycetota</taxon>
        <taxon>Actinomycetes</taxon>
        <taxon>Micrococcales</taxon>
        <taxon>Microbacteriaceae</taxon>
        <taxon>Cryobacterium</taxon>
    </lineage>
</organism>
<dbReference type="Gene3D" id="3.40.1190.20">
    <property type="match status" value="1"/>
</dbReference>
<dbReference type="Proteomes" id="UP000298433">
    <property type="component" value="Unassembled WGS sequence"/>
</dbReference>
<comment type="caution">
    <text evidence="1">The sequence shown here is derived from an EMBL/GenBank/DDBJ whole genome shotgun (WGS) entry which is preliminary data.</text>
</comment>
<accession>A0A4V3IIV3</accession>
<dbReference type="OrthoDB" id="3206700at2"/>
<reference evidence="1 2" key="1">
    <citation type="submission" date="2019-03" db="EMBL/GenBank/DDBJ databases">
        <title>Genomics of glacier-inhabiting Cryobacterium strains.</title>
        <authorList>
            <person name="Liu Q."/>
            <person name="Xin Y.-H."/>
        </authorList>
    </citation>
    <scope>NUCLEOTIDE SEQUENCE [LARGE SCALE GENOMIC DNA]</scope>
    <source>
        <strain evidence="1 2">TMT2-48-2</strain>
    </source>
</reference>
<gene>
    <name evidence="1" type="ORF">E3T23_01585</name>
</gene>
<dbReference type="AlphaFoldDB" id="A0A4V3IIV3"/>
<protein>
    <submittedName>
        <fullName evidence="1">Uncharacterized protein</fullName>
    </submittedName>
</protein>
<proteinExistence type="predicted"/>
<name>A0A4V3IIV3_9MICO</name>
<evidence type="ECO:0000313" key="1">
    <source>
        <dbReference type="EMBL" id="TFC83969.1"/>
    </source>
</evidence>
<keyword evidence="2" id="KW-1185">Reference proteome</keyword>
<dbReference type="InterPro" id="IPR029056">
    <property type="entry name" value="Ribokinase-like"/>
</dbReference>